<organism evidence="2 3">
    <name type="scientific">Petrolisthes manimaculis</name>
    <dbReference type="NCBI Taxonomy" id="1843537"/>
    <lineage>
        <taxon>Eukaryota</taxon>
        <taxon>Metazoa</taxon>
        <taxon>Ecdysozoa</taxon>
        <taxon>Arthropoda</taxon>
        <taxon>Crustacea</taxon>
        <taxon>Multicrustacea</taxon>
        <taxon>Malacostraca</taxon>
        <taxon>Eumalacostraca</taxon>
        <taxon>Eucarida</taxon>
        <taxon>Decapoda</taxon>
        <taxon>Pleocyemata</taxon>
        <taxon>Anomura</taxon>
        <taxon>Galatheoidea</taxon>
        <taxon>Porcellanidae</taxon>
        <taxon>Petrolisthes</taxon>
    </lineage>
</organism>
<name>A0AAE1NJL0_9EUCA</name>
<protein>
    <submittedName>
        <fullName evidence="2">Uncharacterized protein</fullName>
    </submittedName>
</protein>
<proteinExistence type="predicted"/>
<sequence>MTHTKEEQKTWQRKTLMGMATWGMNGGVDVVVVVVMEKGRKWDERNWGREGGGGEGGELGEGVGRVDVVVVVVVEGGEGVGESGGEEESGEGGRVGGQSQPGVEGWKQYNQIELRRDMSRSVGLRSYR</sequence>
<evidence type="ECO:0000313" key="2">
    <source>
        <dbReference type="EMBL" id="KAK4290606.1"/>
    </source>
</evidence>
<dbReference type="Proteomes" id="UP001292094">
    <property type="component" value="Unassembled WGS sequence"/>
</dbReference>
<comment type="caution">
    <text evidence="2">The sequence shown here is derived from an EMBL/GenBank/DDBJ whole genome shotgun (WGS) entry which is preliminary data.</text>
</comment>
<accession>A0AAE1NJL0</accession>
<evidence type="ECO:0000313" key="3">
    <source>
        <dbReference type="Proteomes" id="UP001292094"/>
    </source>
</evidence>
<gene>
    <name evidence="2" type="ORF">Pmani_036503</name>
</gene>
<dbReference type="AlphaFoldDB" id="A0AAE1NJL0"/>
<dbReference type="EMBL" id="JAWZYT010005421">
    <property type="protein sequence ID" value="KAK4290606.1"/>
    <property type="molecule type" value="Genomic_DNA"/>
</dbReference>
<keyword evidence="3" id="KW-1185">Reference proteome</keyword>
<evidence type="ECO:0000256" key="1">
    <source>
        <dbReference type="SAM" id="MobiDB-lite"/>
    </source>
</evidence>
<reference evidence="2" key="1">
    <citation type="submission" date="2023-11" db="EMBL/GenBank/DDBJ databases">
        <title>Genome assemblies of two species of porcelain crab, Petrolisthes cinctipes and Petrolisthes manimaculis (Anomura: Porcellanidae).</title>
        <authorList>
            <person name="Angst P."/>
        </authorList>
    </citation>
    <scope>NUCLEOTIDE SEQUENCE</scope>
    <source>
        <strain evidence="2">PB745_02</strain>
        <tissue evidence="2">Gill</tissue>
    </source>
</reference>
<feature type="region of interest" description="Disordered" evidence="1">
    <location>
        <begin position="77"/>
        <end position="108"/>
    </location>
</feature>